<reference evidence="2 3" key="1">
    <citation type="submission" date="2016-03" db="EMBL/GenBank/DDBJ databases">
        <title>Microsymbionts genomes from the relict species Vavilovia formosa (Stev.) Fed.</title>
        <authorList>
            <person name="Kopat V."/>
            <person name="Chirak E."/>
            <person name="Kimeklis A."/>
            <person name="Andronov E."/>
        </authorList>
    </citation>
    <scope>NUCLEOTIDE SEQUENCE [LARGE SCALE GENOMIC DNA]</scope>
    <source>
        <strain evidence="2 3">Vaf07</strain>
    </source>
</reference>
<dbReference type="STRING" id="943830.A4A58_08265"/>
<dbReference type="Pfam" id="PF21834">
    <property type="entry name" value="DUF6894"/>
    <property type="match status" value="1"/>
</dbReference>
<dbReference type="RefSeq" id="WP_068733657.1">
    <property type="nucleotide sequence ID" value="NZ_LVYV01000012.1"/>
</dbReference>
<accession>A0A163ZDY0</accession>
<name>A0A163ZDY0_9BRAD</name>
<organism evidence="2 3">
    <name type="scientific">Tardiphaga robiniae</name>
    <dbReference type="NCBI Taxonomy" id="943830"/>
    <lineage>
        <taxon>Bacteria</taxon>
        <taxon>Pseudomonadati</taxon>
        <taxon>Pseudomonadota</taxon>
        <taxon>Alphaproteobacteria</taxon>
        <taxon>Hyphomicrobiales</taxon>
        <taxon>Nitrobacteraceae</taxon>
        <taxon>Tardiphaga</taxon>
    </lineage>
</organism>
<feature type="domain" description="DUF6894" evidence="1">
    <location>
        <begin position="3"/>
        <end position="68"/>
    </location>
</feature>
<protein>
    <recommendedName>
        <fullName evidence="1">DUF6894 domain-containing protein</fullName>
    </recommendedName>
</protein>
<evidence type="ECO:0000313" key="2">
    <source>
        <dbReference type="EMBL" id="KZD23350.1"/>
    </source>
</evidence>
<dbReference type="InterPro" id="IPR054189">
    <property type="entry name" value="DUF6894"/>
</dbReference>
<dbReference type="EMBL" id="LVYV01000012">
    <property type="protein sequence ID" value="KZD23350.1"/>
    <property type="molecule type" value="Genomic_DNA"/>
</dbReference>
<sequence length="84" mass="9453">MAHYYFDLKNGTTQRDHAGRELRNDAEAIAQAYVIADEVSTRSAMHQDHERHICVIHEDGHEVTRVPVDIAVSKASAPRSKKLS</sequence>
<dbReference type="AlphaFoldDB" id="A0A163ZDY0"/>
<gene>
    <name evidence="2" type="ORF">A4A58_08265</name>
</gene>
<keyword evidence="3" id="KW-1185">Reference proteome</keyword>
<dbReference type="OrthoDB" id="8242967at2"/>
<evidence type="ECO:0000259" key="1">
    <source>
        <dbReference type="Pfam" id="PF21834"/>
    </source>
</evidence>
<dbReference type="Proteomes" id="UP000076574">
    <property type="component" value="Unassembled WGS sequence"/>
</dbReference>
<proteinExistence type="predicted"/>
<comment type="caution">
    <text evidence="2">The sequence shown here is derived from an EMBL/GenBank/DDBJ whole genome shotgun (WGS) entry which is preliminary data.</text>
</comment>
<evidence type="ECO:0000313" key="3">
    <source>
        <dbReference type="Proteomes" id="UP000076574"/>
    </source>
</evidence>